<dbReference type="GO" id="GO:0032993">
    <property type="term" value="C:protein-DNA complex"/>
    <property type="evidence" value="ECO:0007669"/>
    <property type="project" value="TreeGrafter"/>
</dbReference>
<dbReference type="SUPFAM" id="SSF52172">
    <property type="entry name" value="CheY-like"/>
    <property type="match status" value="1"/>
</dbReference>
<evidence type="ECO:0000256" key="5">
    <source>
        <dbReference type="ARBA" id="ARBA00023163"/>
    </source>
</evidence>
<dbReference type="InterPro" id="IPR001789">
    <property type="entry name" value="Sig_transdc_resp-reg_receiver"/>
</dbReference>
<dbReference type="GO" id="GO:0005829">
    <property type="term" value="C:cytosol"/>
    <property type="evidence" value="ECO:0007669"/>
    <property type="project" value="TreeGrafter"/>
</dbReference>
<dbReference type="InterPro" id="IPR001867">
    <property type="entry name" value="OmpR/PhoB-type_DNA-bd"/>
</dbReference>
<dbReference type="SMART" id="SM00448">
    <property type="entry name" value="REC"/>
    <property type="match status" value="1"/>
</dbReference>
<evidence type="ECO:0000313" key="11">
    <source>
        <dbReference type="Proteomes" id="UP000570474"/>
    </source>
</evidence>
<dbReference type="InterPro" id="IPR011006">
    <property type="entry name" value="CheY-like_superfamily"/>
</dbReference>
<gene>
    <name evidence="10" type="ORF">HGH92_05990</name>
</gene>
<keyword evidence="3" id="KW-0805">Transcription regulation</keyword>
<protein>
    <submittedName>
        <fullName evidence="10">Response regulator transcription factor</fullName>
    </submittedName>
</protein>
<evidence type="ECO:0000256" key="2">
    <source>
        <dbReference type="ARBA" id="ARBA00023012"/>
    </source>
</evidence>
<dbReference type="PROSITE" id="PS50110">
    <property type="entry name" value="RESPONSE_REGULATORY"/>
    <property type="match status" value="1"/>
</dbReference>
<dbReference type="InterPro" id="IPR039420">
    <property type="entry name" value="WalR-like"/>
</dbReference>
<keyword evidence="2" id="KW-0902">Two-component regulatory system</keyword>
<evidence type="ECO:0000256" key="7">
    <source>
        <dbReference type="PROSITE-ProRule" id="PRU01091"/>
    </source>
</evidence>
<evidence type="ECO:0000313" key="10">
    <source>
        <dbReference type="EMBL" id="NLR63847.1"/>
    </source>
</evidence>
<evidence type="ECO:0000256" key="1">
    <source>
        <dbReference type="ARBA" id="ARBA00022553"/>
    </source>
</evidence>
<dbReference type="FunFam" id="1.10.10.10:FF:000005">
    <property type="entry name" value="Two-component system response regulator"/>
    <property type="match status" value="1"/>
</dbReference>
<evidence type="ECO:0000259" key="8">
    <source>
        <dbReference type="PROSITE" id="PS50110"/>
    </source>
</evidence>
<dbReference type="Gene3D" id="6.10.250.690">
    <property type="match status" value="1"/>
</dbReference>
<dbReference type="Proteomes" id="UP000570474">
    <property type="component" value="Unassembled WGS sequence"/>
</dbReference>
<evidence type="ECO:0000256" key="6">
    <source>
        <dbReference type="PROSITE-ProRule" id="PRU00169"/>
    </source>
</evidence>
<dbReference type="Gene3D" id="3.40.50.2300">
    <property type="match status" value="1"/>
</dbReference>
<dbReference type="GO" id="GO:0000156">
    <property type="term" value="F:phosphorelay response regulator activity"/>
    <property type="evidence" value="ECO:0007669"/>
    <property type="project" value="TreeGrafter"/>
</dbReference>
<dbReference type="RefSeq" id="WP_168869830.1">
    <property type="nucleotide sequence ID" value="NZ_JABAIA010000001.1"/>
</dbReference>
<dbReference type="AlphaFoldDB" id="A0A847RSU4"/>
<dbReference type="Pfam" id="PF00486">
    <property type="entry name" value="Trans_reg_C"/>
    <property type="match status" value="1"/>
</dbReference>
<dbReference type="GO" id="GO:0006355">
    <property type="term" value="P:regulation of DNA-templated transcription"/>
    <property type="evidence" value="ECO:0007669"/>
    <property type="project" value="InterPro"/>
</dbReference>
<dbReference type="SMART" id="SM00862">
    <property type="entry name" value="Trans_reg_C"/>
    <property type="match status" value="1"/>
</dbReference>
<name>A0A847RSU4_9BACT</name>
<sequence length="227" mass="25842">MNILLIEDEPSVAAFIRRGLEAHQHTVTVAYDGQDGCHVAIQYDYDLVILDRLLPSLHGLEVCRRIKSVKKGLPVLMLTALGTVRDKVDGFENGADDYMTKPFHFEELLARIQALHRRAQTVTAEAIYRVADLEMNCYNRTVFRKGKEILLTVKEYALLEVLIINKNKVLSRTYMAETVWGIDFNRGTNLIDVYINYLRSKVDKGFSQPLIHTVVGVGYVLREITNS</sequence>
<dbReference type="PROSITE" id="PS51755">
    <property type="entry name" value="OMPR_PHOB"/>
    <property type="match status" value="1"/>
</dbReference>
<dbReference type="Gene3D" id="1.10.10.10">
    <property type="entry name" value="Winged helix-like DNA-binding domain superfamily/Winged helix DNA-binding domain"/>
    <property type="match status" value="1"/>
</dbReference>
<keyword evidence="1 6" id="KW-0597">Phosphoprotein</keyword>
<proteinExistence type="predicted"/>
<evidence type="ECO:0000256" key="3">
    <source>
        <dbReference type="ARBA" id="ARBA00023015"/>
    </source>
</evidence>
<evidence type="ECO:0000256" key="4">
    <source>
        <dbReference type="ARBA" id="ARBA00023125"/>
    </source>
</evidence>
<dbReference type="InterPro" id="IPR036388">
    <property type="entry name" value="WH-like_DNA-bd_sf"/>
</dbReference>
<accession>A0A847RSU4</accession>
<dbReference type="CDD" id="cd00383">
    <property type="entry name" value="trans_reg_C"/>
    <property type="match status" value="1"/>
</dbReference>
<feature type="domain" description="OmpR/PhoB-type" evidence="9">
    <location>
        <begin position="125"/>
        <end position="223"/>
    </location>
</feature>
<keyword evidence="4 7" id="KW-0238">DNA-binding</keyword>
<feature type="domain" description="Response regulatory" evidence="8">
    <location>
        <begin position="2"/>
        <end position="116"/>
    </location>
</feature>
<dbReference type="CDD" id="cd19935">
    <property type="entry name" value="REC_OmpR_CusR-like"/>
    <property type="match status" value="1"/>
</dbReference>
<dbReference type="Pfam" id="PF00072">
    <property type="entry name" value="Response_reg"/>
    <property type="match status" value="1"/>
</dbReference>
<keyword evidence="11" id="KW-1185">Reference proteome</keyword>
<dbReference type="PANTHER" id="PTHR48111">
    <property type="entry name" value="REGULATOR OF RPOS"/>
    <property type="match status" value="1"/>
</dbReference>
<reference evidence="10 11" key="1">
    <citation type="submission" date="2020-04" db="EMBL/GenBank/DDBJ databases">
        <authorList>
            <person name="Yin C."/>
        </authorList>
    </citation>
    <scope>NUCLEOTIDE SEQUENCE [LARGE SCALE GENOMIC DNA]</scope>
    <source>
        <strain evidence="10 11">Ae27</strain>
    </source>
</reference>
<feature type="DNA-binding region" description="OmpR/PhoB-type" evidence="7">
    <location>
        <begin position="125"/>
        <end position="223"/>
    </location>
</feature>
<organism evidence="10 11">
    <name type="scientific">Chitinophaga varians</name>
    <dbReference type="NCBI Taxonomy" id="2202339"/>
    <lineage>
        <taxon>Bacteria</taxon>
        <taxon>Pseudomonadati</taxon>
        <taxon>Bacteroidota</taxon>
        <taxon>Chitinophagia</taxon>
        <taxon>Chitinophagales</taxon>
        <taxon>Chitinophagaceae</taxon>
        <taxon>Chitinophaga</taxon>
    </lineage>
</organism>
<dbReference type="GO" id="GO:0000976">
    <property type="term" value="F:transcription cis-regulatory region binding"/>
    <property type="evidence" value="ECO:0007669"/>
    <property type="project" value="TreeGrafter"/>
</dbReference>
<dbReference type="PANTHER" id="PTHR48111:SF22">
    <property type="entry name" value="REGULATOR OF RPOS"/>
    <property type="match status" value="1"/>
</dbReference>
<evidence type="ECO:0000259" key="9">
    <source>
        <dbReference type="PROSITE" id="PS51755"/>
    </source>
</evidence>
<dbReference type="EMBL" id="JABAIA010000001">
    <property type="protein sequence ID" value="NLR63847.1"/>
    <property type="molecule type" value="Genomic_DNA"/>
</dbReference>
<comment type="caution">
    <text evidence="10">The sequence shown here is derived from an EMBL/GenBank/DDBJ whole genome shotgun (WGS) entry which is preliminary data.</text>
</comment>
<feature type="modified residue" description="4-aspartylphosphate" evidence="6">
    <location>
        <position position="51"/>
    </location>
</feature>
<keyword evidence="5" id="KW-0804">Transcription</keyword>